<dbReference type="Gene3D" id="3.40.50.1820">
    <property type="entry name" value="alpha/beta hydrolase"/>
    <property type="match status" value="1"/>
</dbReference>
<dbReference type="GO" id="GO:0043041">
    <property type="term" value="P:amino acid activation for nonribosomal peptide biosynthetic process"/>
    <property type="evidence" value="ECO:0007669"/>
    <property type="project" value="TreeGrafter"/>
</dbReference>
<dbReference type="InterPro" id="IPR036736">
    <property type="entry name" value="ACP-like_sf"/>
</dbReference>
<dbReference type="InterPro" id="IPR000873">
    <property type="entry name" value="AMP-dep_synth/lig_dom"/>
</dbReference>
<dbReference type="InterPro" id="IPR010071">
    <property type="entry name" value="AA_adenyl_dom"/>
</dbReference>
<dbReference type="OrthoDB" id="8612214at2"/>
<name>A0A238YZ82_9PROT</name>
<dbReference type="Pfam" id="PF00550">
    <property type="entry name" value="PP-binding"/>
    <property type="match status" value="1"/>
</dbReference>
<dbReference type="Pfam" id="PF13193">
    <property type="entry name" value="AMP-binding_C"/>
    <property type="match status" value="1"/>
</dbReference>
<dbReference type="GO" id="GO:0031177">
    <property type="term" value="F:phosphopantetheine binding"/>
    <property type="evidence" value="ECO:0007669"/>
    <property type="project" value="InterPro"/>
</dbReference>
<dbReference type="NCBIfam" id="TIGR01733">
    <property type="entry name" value="AA-adenyl-dom"/>
    <property type="match status" value="1"/>
</dbReference>
<dbReference type="Pfam" id="PF00501">
    <property type="entry name" value="AMP-binding"/>
    <property type="match status" value="1"/>
</dbReference>
<dbReference type="SMART" id="SM00824">
    <property type="entry name" value="PKS_TE"/>
    <property type="match status" value="1"/>
</dbReference>
<dbReference type="PROSITE" id="PS00012">
    <property type="entry name" value="PHOSPHOPANTETHEINE"/>
    <property type="match status" value="1"/>
</dbReference>
<proteinExistence type="predicted"/>
<feature type="domain" description="Carrier" evidence="4">
    <location>
        <begin position="959"/>
        <end position="1034"/>
    </location>
</feature>
<dbReference type="InterPro" id="IPR025110">
    <property type="entry name" value="AMP-bd_C"/>
</dbReference>
<dbReference type="Gene3D" id="3.30.300.30">
    <property type="match status" value="1"/>
</dbReference>
<evidence type="ECO:0000256" key="3">
    <source>
        <dbReference type="ARBA" id="ARBA00022553"/>
    </source>
</evidence>
<dbReference type="PANTHER" id="PTHR45527:SF1">
    <property type="entry name" value="FATTY ACID SYNTHASE"/>
    <property type="match status" value="1"/>
</dbReference>
<dbReference type="InterPro" id="IPR009081">
    <property type="entry name" value="PP-bd_ACP"/>
</dbReference>
<reference evidence="6" key="1">
    <citation type="submission" date="2017-06" db="EMBL/GenBank/DDBJ databases">
        <authorList>
            <person name="Varghese N."/>
            <person name="Submissions S."/>
        </authorList>
    </citation>
    <scope>NUCLEOTIDE SEQUENCE [LARGE SCALE GENOMIC DNA]</scope>
    <source>
        <strain evidence="6">Ca-68</strain>
    </source>
</reference>
<dbReference type="CDD" id="cd05930">
    <property type="entry name" value="A_NRPS"/>
    <property type="match status" value="1"/>
</dbReference>
<dbReference type="InterPro" id="IPR029058">
    <property type="entry name" value="AB_hydrolase_fold"/>
</dbReference>
<organism evidence="5 6">
    <name type="scientific">Methylobacillus rhizosphaerae</name>
    <dbReference type="NCBI Taxonomy" id="551994"/>
    <lineage>
        <taxon>Bacteria</taxon>
        <taxon>Pseudomonadati</taxon>
        <taxon>Pseudomonadota</taxon>
        <taxon>Betaproteobacteria</taxon>
        <taxon>Nitrosomonadales</taxon>
        <taxon>Methylophilaceae</taxon>
        <taxon>Methylobacillus</taxon>
    </lineage>
</organism>
<dbReference type="RefSeq" id="WP_089375045.1">
    <property type="nucleotide sequence ID" value="NZ_FZOA01000003.1"/>
</dbReference>
<evidence type="ECO:0000259" key="4">
    <source>
        <dbReference type="PROSITE" id="PS50075"/>
    </source>
</evidence>
<keyword evidence="2" id="KW-0596">Phosphopantetheine</keyword>
<evidence type="ECO:0000256" key="1">
    <source>
        <dbReference type="ARBA" id="ARBA00001957"/>
    </source>
</evidence>
<dbReference type="Pfam" id="PF00975">
    <property type="entry name" value="Thioesterase"/>
    <property type="match status" value="1"/>
</dbReference>
<dbReference type="GO" id="GO:0005737">
    <property type="term" value="C:cytoplasm"/>
    <property type="evidence" value="ECO:0007669"/>
    <property type="project" value="TreeGrafter"/>
</dbReference>
<dbReference type="GO" id="GO:0003824">
    <property type="term" value="F:catalytic activity"/>
    <property type="evidence" value="ECO:0007669"/>
    <property type="project" value="InterPro"/>
</dbReference>
<dbReference type="InterPro" id="IPR023213">
    <property type="entry name" value="CAT-like_dom_sf"/>
</dbReference>
<keyword evidence="6" id="KW-1185">Reference proteome</keyword>
<dbReference type="InterPro" id="IPR042099">
    <property type="entry name" value="ANL_N_sf"/>
</dbReference>
<dbReference type="EMBL" id="FZOA01000003">
    <property type="protein sequence ID" value="SNR75849.1"/>
    <property type="molecule type" value="Genomic_DNA"/>
</dbReference>
<dbReference type="InterPro" id="IPR001242">
    <property type="entry name" value="Condensation_dom"/>
</dbReference>
<comment type="cofactor">
    <cofactor evidence="1">
        <name>pantetheine 4'-phosphate</name>
        <dbReference type="ChEBI" id="CHEBI:47942"/>
    </cofactor>
</comment>
<dbReference type="InterPro" id="IPR020806">
    <property type="entry name" value="PKS_PP-bd"/>
</dbReference>
<evidence type="ECO:0000313" key="5">
    <source>
        <dbReference type="EMBL" id="SNR75849.1"/>
    </source>
</evidence>
<dbReference type="Gene3D" id="3.40.50.12780">
    <property type="entry name" value="N-terminal domain of ligase-like"/>
    <property type="match status" value="1"/>
</dbReference>
<dbReference type="SUPFAM" id="SSF47336">
    <property type="entry name" value="ACP-like"/>
    <property type="match status" value="1"/>
</dbReference>
<dbReference type="SUPFAM" id="SSF53474">
    <property type="entry name" value="alpha/beta-Hydrolases"/>
    <property type="match status" value="1"/>
</dbReference>
<dbReference type="PANTHER" id="PTHR45527">
    <property type="entry name" value="NONRIBOSOMAL PEPTIDE SYNTHETASE"/>
    <property type="match status" value="1"/>
</dbReference>
<dbReference type="Gene3D" id="3.30.559.30">
    <property type="entry name" value="Nonribosomal peptide synthetase, condensation domain"/>
    <property type="match status" value="1"/>
</dbReference>
<evidence type="ECO:0000313" key="6">
    <source>
        <dbReference type="Proteomes" id="UP000198305"/>
    </source>
</evidence>
<protein>
    <submittedName>
        <fullName evidence="5">Amino acid adenylation domain-containing protein</fullName>
    </submittedName>
</protein>
<keyword evidence="3" id="KW-0597">Phosphoprotein</keyword>
<sequence>MNPISQRQPTTTAQYGIWMAQQMVPESPSYLTGEAIELKGKLDRKALSDSVVAVLNHCSTLHMRFEIDNEGLWQWPQPLSEAPPEYHDMRQQPDPDAAAQAWMRQSLNTLCRPTEDPLYRSAVLQVADNRHLWFLQVHHIALDGYGYSLICQAVAARYSATVNQQPLPELPDWKLDKVIEAEQRYKANGGFERDRNFWVEHLQHVPAPAVIAEPQEFSDAVRRHSSRLSEAEIASLQQAAQRCGQDWGSWMLAAIGMWLARHSGQRQLTFGLPVMNRLGTPALNVPCMAMNIVPMSVYVDPEHSMQQMGQALAGHMRKIRPHLYYRYGWIRGDLGLLEAQKHLFNQAVNIMPFDRHAPFAGLESSIHPVSAGPVKDLNISVFVLNAEWQLLLEGNPYGYSDAHLAELHADLLKWLKTLAAHPHDATLAPLLEQLPALSILQGNSLAAEPRPVIRRLIEAAAGNPGKTALEHENGSLSYQALLQEVSALAATLQSGGLQAQDRVVILLPRSSQAIVAILACLWTGACYVPVDPTGPASRLDMVLKDCAPQRIVTLTCWAESAGDIPVLCLDQVDLENPADTTCPPPYMPADDDPAYLLYTSGSTGKPNGVMMGHGALAHFVESAGSLYGIEASDRMLQFAPLHFDASIEEIFLALCHGATLILRSDAVLESIQAFTSFVEQAAISILDLPTAYWHELAHALSPASAVQLASVRLTIIGGEAALPERARRWRDQLPGNVLCNSYGPTEASIIATTANLGGKDAVWDGGDQLPIGRPRPSVTALVVDEQGYLQAEGRPGELLLCGPALALGYYQNPELTARRFIQPQHLPGIARAYRTGDKVCLQNGQLMFLGRLDNEVKISGLRIDPAEVENALLANPVVREAAVLAQARKPSGYVLVAFVSCTEEVTSQQLKQALASILPDPAIPDRWHFLSQLPRNLNNKIDRKQLQELMTIAEPASLPQASPVEQQIMQVWHEVLGEMPQDVDANFFDLGGKSLQAIQVSNKLGLLLQREIPISALFQHATVQALARALNAPAAHRPPPASADLAFAPVLPIQRGTAPALFCLHPAEGLSWCYLPLAQYLPGVAIHGLQAVPDALPDSFDDMVEQYVARICAQQPHGPYHLLGWSLGGGLAQAMAARLQAMGKQVGMVALMDSYPASAFAAWRAPQLQDALITLLSVTGEVEADTPETIYQRLLRPGSPLAVLGRDRLEQMGQAALHGMQLFRSSSTPRYQGDILLFQAAQRGEEVPDPASWQPYIDGQMQCITLDCNHFGMSDPGPMRVIGAEITKYIDISAREEAA</sequence>
<dbReference type="GO" id="GO:0044550">
    <property type="term" value="P:secondary metabolite biosynthetic process"/>
    <property type="evidence" value="ECO:0007669"/>
    <property type="project" value="TreeGrafter"/>
</dbReference>
<evidence type="ECO:0000256" key="2">
    <source>
        <dbReference type="ARBA" id="ARBA00022450"/>
    </source>
</evidence>
<dbReference type="InterPro" id="IPR006162">
    <property type="entry name" value="Ppantetheine_attach_site"/>
</dbReference>
<dbReference type="Proteomes" id="UP000198305">
    <property type="component" value="Unassembled WGS sequence"/>
</dbReference>
<dbReference type="InterPro" id="IPR045851">
    <property type="entry name" value="AMP-bd_C_sf"/>
</dbReference>
<accession>A0A238YZ82</accession>
<dbReference type="InterPro" id="IPR020802">
    <property type="entry name" value="TesA-like"/>
</dbReference>
<dbReference type="InterPro" id="IPR001031">
    <property type="entry name" value="Thioesterase"/>
</dbReference>
<dbReference type="Pfam" id="PF00668">
    <property type="entry name" value="Condensation"/>
    <property type="match status" value="1"/>
</dbReference>
<dbReference type="SUPFAM" id="SSF56801">
    <property type="entry name" value="Acetyl-CoA synthetase-like"/>
    <property type="match status" value="1"/>
</dbReference>
<dbReference type="Gene3D" id="3.30.559.10">
    <property type="entry name" value="Chloramphenicol acetyltransferase-like domain"/>
    <property type="match status" value="1"/>
</dbReference>
<dbReference type="SUPFAM" id="SSF52777">
    <property type="entry name" value="CoA-dependent acyltransferases"/>
    <property type="match status" value="2"/>
</dbReference>
<dbReference type="PROSITE" id="PS50075">
    <property type="entry name" value="CARRIER"/>
    <property type="match status" value="1"/>
</dbReference>
<dbReference type="SMART" id="SM00823">
    <property type="entry name" value="PKS_PP"/>
    <property type="match status" value="1"/>
</dbReference>
<gene>
    <name evidence="5" type="ORF">SAMN05192560_0920</name>
</gene>